<evidence type="ECO:0000256" key="3">
    <source>
        <dbReference type="ARBA" id="ARBA00023203"/>
    </source>
</evidence>
<evidence type="ECO:0000256" key="2">
    <source>
        <dbReference type="ARBA" id="ARBA00022737"/>
    </source>
</evidence>
<accession>A0AAJ6QLV5</accession>
<name>A0AAJ6QLV5_9ACAR</name>
<dbReference type="Gene3D" id="3.30.710.10">
    <property type="entry name" value="Potassium Channel Kv1.1, Chain A"/>
    <property type="match status" value="1"/>
</dbReference>
<gene>
    <name evidence="6" type="primary">LOC100900003</name>
</gene>
<dbReference type="Pfam" id="PF00651">
    <property type="entry name" value="BTB"/>
    <property type="match status" value="1"/>
</dbReference>
<dbReference type="GeneID" id="100900003"/>
<dbReference type="PANTHER" id="PTHR24412">
    <property type="entry name" value="KELCH PROTEIN"/>
    <property type="match status" value="1"/>
</dbReference>
<keyword evidence="5" id="KW-1185">Reference proteome</keyword>
<dbReference type="Proteomes" id="UP000694867">
    <property type="component" value="Unplaced"/>
</dbReference>
<dbReference type="Pfam" id="PF07707">
    <property type="entry name" value="BACK"/>
    <property type="match status" value="1"/>
</dbReference>
<dbReference type="InterPro" id="IPR011333">
    <property type="entry name" value="SKP1/BTB/POZ_sf"/>
</dbReference>
<organism evidence="5 6">
    <name type="scientific">Galendromus occidentalis</name>
    <name type="common">western predatory mite</name>
    <dbReference type="NCBI Taxonomy" id="34638"/>
    <lineage>
        <taxon>Eukaryota</taxon>
        <taxon>Metazoa</taxon>
        <taxon>Ecdysozoa</taxon>
        <taxon>Arthropoda</taxon>
        <taxon>Chelicerata</taxon>
        <taxon>Arachnida</taxon>
        <taxon>Acari</taxon>
        <taxon>Parasitiformes</taxon>
        <taxon>Mesostigmata</taxon>
        <taxon>Gamasina</taxon>
        <taxon>Phytoseioidea</taxon>
        <taxon>Phytoseiidae</taxon>
        <taxon>Typhlodrominae</taxon>
        <taxon>Galendromus</taxon>
    </lineage>
</organism>
<evidence type="ECO:0000313" key="5">
    <source>
        <dbReference type="Proteomes" id="UP000694867"/>
    </source>
</evidence>
<evidence type="ECO:0000313" key="6">
    <source>
        <dbReference type="RefSeq" id="XP_003737066.2"/>
    </source>
</evidence>
<evidence type="ECO:0000256" key="1">
    <source>
        <dbReference type="ARBA" id="ARBA00022441"/>
    </source>
</evidence>
<dbReference type="InterPro" id="IPR000210">
    <property type="entry name" value="BTB/POZ_dom"/>
</dbReference>
<sequence length="438" mass="50358">MPTTCTLPRAHIRDSSKVFKHEKKLADRVCADKSKDVEGVQRLLESELRDDFTLITGDDVEIKGCREFLSCICTYFSIQEEWNQKEVRVHTEKEITQKFMEFVYSGTISFTNDDVFDLMFLSDFFGCDCLITILVEHMKRSWFPLHLSLPICDTFIQTKGVRAVLKKKLNLLPLCVFNSEDESVGERELGLLELHHMKMMLASDDLMVGSEDDALKLILKWAEVTEASEADKLELIKLIRLPLISRAMQKTLAAAEFDLPAIDPKCFAYSEGCKERRFSDRHVHVFWKEHRRNFRGPVSYAITCLRWNKHTGTVKSENLISFGSDDPAYISNYYSDEYAVCGKAIVRAEENRSRDRIHITEFDLKTMSARTRPVIKLLPEGIMVRDHFLLVNKGEECAIFFSDDRKEMKTYNTITWEVSSGHGGSTSEYPVSASVTMM</sequence>
<dbReference type="SUPFAM" id="SSF54695">
    <property type="entry name" value="POZ domain"/>
    <property type="match status" value="1"/>
</dbReference>
<dbReference type="PANTHER" id="PTHR24412:SF489">
    <property type="entry name" value="RING FINGER DOMAIN AND KELCH REPEAT-CONTAINING PROTEIN DDB_G0271372"/>
    <property type="match status" value="1"/>
</dbReference>
<dbReference type="SMART" id="SM00225">
    <property type="entry name" value="BTB"/>
    <property type="match status" value="1"/>
</dbReference>
<reference evidence="6" key="1">
    <citation type="submission" date="2025-08" db="UniProtKB">
        <authorList>
            <consortium name="RefSeq"/>
        </authorList>
    </citation>
    <scope>IDENTIFICATION</scope>
</reference>
<dbReference type="KEGG" id="goe:100900003"/>
<dbReference type="InterPro" id="IPR011705">
    <property type="entry name" value="BACK"/>
</dbReference>
<dbReference type="Gene3D" id="1.25.40.420">
    <property type="match status" value="1"/>
</dbReference>
<keyword evidence="2" id="KW-0677">Repeat</keyword>
<dbReference type="AlphaFoldDB" id="A0AAJ6QLV5"/>
<dbReference type="CDD" id="cd18186">
    <property type="entry name" value="BTB_POZ_ZBTB_KLHL-like"/>
    <property type="match status" value="1"/>
</dbReference>
<proteinExistence type="predicted"/>
<protein>
    <submittedName>
        <fullName evidence="6">Uncharacterized protein LOC100900003</fullName>
    </submittedName>
</protein>
<evidence type="ECO:0000259" key="4">
    <source>
        <dbReference type="SMART" id="SM00225"/>
    </source>
</evidence>
<dbReference type="RefSeq" id="XP_003737066.2">
    <property type="nucleotide sequence ID" value="XM_003737018.2"/>
</dbReference>
<feature type="domain" description="BTB" evidence="4">
    <location>
        <begin position="50"/>
        <end position="142"/>
    </location>
</feature>
<keyword evidence="1" id="KW-0880">Kelch repeat</keyword>
<keyword evidence="3" id="KW-0009">Actin-binding</keyword>